<accession>A0AAV9EVL8</accession>
<organism evidence="1 2">
    <name type="scientific">Acorus calamus</name>
    <name type="common">Sweet flag</name>
    <dbReference type="NCBI Taxonomy" id="4465"/>
    <lineage>
        <taxon>Eukaryota</taxon>
        <taxon>Viridiplantae</taxon>
        <taxon>Streptophyta</taxon>
        <taxon>Embryophyta</taxon>
        <taxon>Tracheophyta</taxon>
        <taxon>Spermatophyta</taxon>
        <taxon>Magnoliopsida</taxon>
        <taxon>Liliopsida</taxon>
        <taxon>Acoraceae</taxon>
        <taxon>Acorus</taxon>
    </lineage>
</organism>
<dbReference type="AlphaFoldDB" id="A0AAV9EVL8"/>
<reference evidence="1" key="2">
    <citation type="submission" date="2023-06" db="EMBL/GenBank/DDBJ databases">
        <authorList>
            <person name="Ma L."/>
            <person name="Liu K.-W."/>
            <person name="Li Z."/>
            <person name="Hsiao Y.-Y."/>
            <person name="Qi Y."/>
            <person name="Fu T."/>
            <person name="Tang G."/>
            <person name="Zhang D."/>
            <person name="Sun W.-H."/>
            <person name="Liu D.-K."/>
            <person name="Li Y."/>
            <person name="Chen G.-Z."/>
            <person name="Liu X.-D."/>
            <person name="Liao X.-Y."/>
            <person name="Jiang Y.-T."/>
            <person name="Yu X."/>
            <person name="Hao Y."/>
            <person name="Huang J."/>
            <person name="Zhao X.-W."/>
            <person name="Ke S."/>
            <person name="Chen Y.-Y."/>
            <person name="Wu W.-L."/>
            <person name="Hsu J.-L."/>
            <person name="Lin Y.-F."/>
            <person name="Huang M.-D."/>
            <person name="Li C.-Y."/>
            <person name="Huang L."/>
            <person name="Wang Z.-W."/>
            <person name="Zhao X."/>
            <person name="Zhong W.-Y."/>
            <person name="Peng D.-H."/>
            <person name="Ahmad S."/>
            <person name="Lan S."/>
            <person name="Zhang J.-S."/>
            <person name="Tsai W.-C."/>
            <person name="Van De Peer Y."/>
            <person name="Liu Z.-J."/>
        </authorList>
    </citation>
    <scope>NUCLEOTIDE SEQUENCE</scope>
    <source>
        <strain evidence="1">CP</strain>
        <tissue evidence="1">Leaves</tissue>
    </source>
</reference>
<evidence type="ECO:0000313" key="2">
    <source>
        <dbReference type="Proteomes" id="UP001180020"/>
    </source>
</evidence>
<gene>
    <name evidence="1" type="primary">CYP82A3</name>
    <name evidence="1" type="ORF">QJS10_CPA05g01549</name>
</gene>
<name>A0AAV9EVL8_ACOCL</name>
<dbReference type="Proteomes" id="UP001180020">
    <property type="component" value="Unassembled WGS sequence"/>
</dbReference>
<comment type="caution">
    <text evidence="1">The sequence shown here is derived from an EMBL/GenBank/DDBJ whole genome shotgun (WGS) entry which is preliminary data.</text>
</comment>
<reference evidence="1" key="1">
    <citation type="journal article" date="2023" name="Nat. Commun.">
        <title>Diploid and tetraploid genomes of Acorus and the evolution of monocots.</title>
        <authorList>
            <person name="Ma L."/>
            <person name="Liu K.W."/>
            <person name="Li Z."/>
            <person name="Hsiao Y.Y."/>
            <person name="Qi Y."/>
            <person name="Fu T."/>
            <person name="Tang G.D."/>
            <person name="Zhang D."/>
            <person name="Sun W.H."/>
            <person name="Liu D.K."/>
            <person name="Li Y."/>
            <person name="Chen G.Z."/>
            <person name="Liu X.D."/>
            <person name="Liao X.Y."/>
            <person name="Jiang Y.T."/>
            <person name="Yu X."/>
            <person name="Hao Y."/>
            <person name="Huang J."/>
            <person name="Zhao X.W."/>
            <person name="Ke S."/>
            <person name="Chen Y.Y."/>
            <person name="Wu W.L."/>
            <person name="Hsu J.L."/>
            <person name="Lin Y.F."/>
            <person name="Huang M.D."/>
            <person name="Li C.Y."/>
            <person name="Huang L."/>
            <person name="Wang Z.W."/>
            <person name="Zhao X."/>
            <person name="Zhong W.Y."/>
            <person name="Peng D.H."/>
            <person name="Ahmad S."/>
            <person name="Lan S."/>
            <person name="Zhang J.S."/>
            <person name="Tsai W.C."/>
            <person name="Van de Peer Y."/>
            <person name="Liu Z.J."/>
        </authorList>
    </citation>
    <scope>NUCLEOTIDE SEQUENCE</scope>
    <source>
        <strain evidence="1">CP</strain>
    </source>
</reference>
<sequence>MGGLERLHGRDEEDGGEMDSLLVGWLEEHRNRRLHGGEVEWDFMDLMLSIIDKAELSMR</sequence>
<evidence type="ECO:0000313" key="1">
    <source>
        <dbReference type="EMBL" id="KAK1316848.1"/>
    </source>
</evidence>
<dbReference type="EMBL" id="JAUJYO010000005">
    <property type="protein sequence ID" value="KAK1316848.1"/>
    <property type="molecule type" value="Genomic_DNA"/>
</dbReference>
<proteinExistence type="predicted"/>
<protein>
    <submittedName>
        <fullName evidence="1">Cytochrome P450 82A3</fullName>
    </submittedName>
</protein>
<keyword evidence="2" id="KW-1185">Reference proteome</keyword>